<dbReference type="InParanoid" id="A0A0Q2RTY6"/>
<sequence length="82" mass="9580">MSDVSFTQQQREALALALQQFCADELDVELEQFDAWFLLDFVTNKIGPFYYNKGLADAQSVMERKMLDIADELYQIEKESEF</sequence>
<gene>
    <name evidence="1" type="ORF">AMR76_03030</name>
</gene>
<organism evidence="1 2">
    <name type="scientific">Vibrio furnissii</name>
    <dbReference type="NCBI Taxonomy" id="29494"/>
    <lineage>
        <taxon>Bacteria</taxon>
        <taxon>Pseudomonadati</taxon>
        <taxon>Pseudomonadota</taxon>
        <taxon>Gammaproteobacteria</taxon>
        <taxon>Vibrionales</taxon>
        <taxon>Vibrionaceae</taxon>
        <taxon>Vibrio</taxon>
    </lineage>
</organism>
<evidence type="ECO:0000313" key="2">
    <source>
        <dbReference type="Proteomes" id="UP000051221"/>
    </source>
</evidence>
<accession>A0A0Q2RTY6</accession>
<keyword evidence="2" id="KW-1185">Reference proteome</keyword>
<evidence type="ECO:0008006" key="3">
    <source>
        <dbReference type="Google" id="ProtNLM"/>
    </source>
</evidence>
<evidence type="ECO:0000313" key="1">
    <source>
        <dbReference type="EMBL" id="KQH87574.1"/>
    </source>
</evidence>
<comment type="caution">
    <text evidence="1">The sequence shown here is derived from an EMBL/GenBank/DDBJ whole genome shotgun (WGS) entry which is preliminary data.</text>
</comment>
<proteinExistence type="predicted"/>
<dbReference type="InterPro" id="IPR018680">
    <property type="entry name" value="DUF2164"/>
</dbReference>
<dbReference type="AlphaFoldDB" id="A0A0Q2RTY6"/>
<reference evidence="1 2" key="1">
    <citation type="submission" date="2015-08" db="EMBL/GenBank/DDBJ databases">
        <title>Antibacterial properties of a collection of Vibrionaceae strains.</title>
        <authorList>
            <person name="Giubergia S."/>
        </authorList>
    </citation>
    <scope>NUCLEOTIDE SEQUENCE [LARGE SCALE GENOMIC DNA]</scope>
    <source>
        <strain evidence="1 2">S0821</strain>
    </source>
</reference>
<dbReference type="GeneID" id="50536736"/>
<dbReference type="OMA" id="QFFMEED"/>
<dbReference type="RefSeq" id="WP_004728165.1">
    <property type="nucleotide sequence ID" value="NZ_CABLCD010000014.1"/>
</dbReference>
<dbReference type="Pfam" id="PF09932">
    <property type="entry name" value="DUF2164"/>
    <property type="match status" value="1"/>
</dbReference>
<dbReference type="Proteomes" id="UP000051221">
    <property type="component" value="Unassembled WGS sequence"/>
</dbReference>
<dbReference type="EMBL" id="LKHS01000002">
    <property type="protein sequence ID" value="KQH87574.1"/>
    <property type="molecule type" value="Genomic_DNA"/>
</dbReference>
<name>A0A0Q2RTY6_VIBFU</name>
<protein>
    <recommendedName>
        <fullName evidence="3">DUF2164 domain-containing protein</fullName>
    </recommendedName>
</protein>